<comment type="caution">
    <text evidence="2">The sequence shown here is derived from an EMBL/GenBank/DDBJ whole genome shotgun (WGS) entry which is preliminary data.</text>
</comment>
<dbReference type="Proteomes" id="UP000255036">
    <property type="component" value="Unassembled WGS sequence"/>
</dbReference>
<name>A0A371AX64_9FIRM</name>
<reference evidence="2 3" key="1">
    <citation type="submission" date="2018-07" db="EMBL/GenBank/DDBJ databases">
        <title>Anaerosacharophilus polymeroproducens gen. nov. sp. nov., an anaerobic bacterium isolated from salt field.</title>
        <authorList>
            <person name="Kim W."/>
            <person name="Yang S.-H."/>
            <person name="Oh J."/>
            <person name="Lee J.-H."/>
            <person name="Kwon K.K."/>
        </authorList>
    </citation>
    <scope>NUCLEOTIDE SEQUENCE [LARGE SCALE GENOMIC DNA]</scope>
    <source>
        <strain evidence="2 3">MCWD5</strain>
    </source>
</reference>
<dbReference type="RefSeq" id="WP_115481191.1">
    <property type="nucleotide sequence ID" value="NZ_QRCT01000014.1"/>
</dbReference>
<gene>
    <name evidence="2" type="ORF">DWV06_05555</name>
</gene>
<proteinExistence type="predicted"/>
<evidence type="ECO:0000313" key="2">
    <source>
        <dbReference type="EMBL" id="RDU24166.1"/>
    </source>
</evidence>
<keyword evidence="1" id="KW-0472">Membrane</keyword>
<keyword evidence="3" id="KW-1185">Reference proteome</keyword>
<keyword evidence="1" id="KW-0812">Transmembrane</keyword>
<evidence type="ECO:0000313" key="3">
    <source>
        <dbReference type="Proteomes" id="UP000255036"/>
    </source>
</evidence>
<dbReference type="InterPro" id="IPR046674">
    <property type="entry name" value="DUF6544"/>
</dbReference>
<organism evidence="2 3">
    <name type="scientific">Anaerosacchariphilus polymeriproducens</name>
    <dbReference type="NCBI Taxonomy" id="1812858"/>
    <lineage>
        <taxon>Bacteria</taxon>
        <taxon>Bacillati</taxon>
        <taxon>Bacillota</taxon>
        <taxon>Clostridia</taxon>
        <taxon>Lachnospirales</taxon>
        <taxon>Lachnospiraceae</taxon>
        <taxon>Anaerosacchariphilus</taxon>
    </lineage>
</organism>
<dbReference type="OrthoDB" id="9786534at2"/>
<feature type="transmembrane region" description="Helical" evidence="1">
    <location>
        <begin position="6"/>
        <end position="24"/>
    </location>
</feature>
<dbReference type="AlphaFoldDB" id="A0A371AX64"/>
<protein>
    <submittedName>
        <fullName evidence="2">Uncharacterized protein</fullName>
    </submittedName>
</protein>
<keyword evidence="1" id="KW-1133">Transmembrane helix</keyword>
<dbReference type="EMBL" id="QRCT01000014">
    <property type="protein sequence ID" value="RDU24166.1"/>
    <property type="molecule type" value="Genomic_DNA"/>
</dbReference>
<evidence type="ECO:0000256" key="1">
    <source>
        <dbReference type="SAM" id="Phobius"/>
    </source>
</evidence>
<dbReference type="Pfam" id="PF20181">
    <property type="entry name" value="DUF6544"/>
    <property type="match status" value="1"/>
</dbReference>
<accession>A0A371AX64</accession>
<sequence length="284" mass="32906">MKKSHVFIVILLIVVVICILVYVSKGIQREYKKMVKMAFEKNKVVKSEILTEEDIKNLPKPVQKYLTYTGVLGKEKVHSFRVIADGEIKMNRDSDWAKIEIEQNNIINDELVRLFYLRMNMFGIPVYALHSYTDEGASMVGKFAGLFTVINSKGKEMRISDTVTLLNDMCLFAPATLIDKRITWEQIDNTTVHAAFKTEYCTVTAILYFNEKGELINFTSEDRYYANNNGTYQKTKWTTPFQEYKVINGLNLPSYGEAIWNFPEGDYCYCKFNNIKSIVYNNEK</sequence>